<dbReference type="EMBL" id="AMEP01000044">
    <property type="protein sequence ID" value="EKY02879.1"/>
    <property type="molecule type" value="Genomic_DNA"/>
</dbReference>
<dbReference type="InterPro" id="IPR036895">
    <property type="entry name" value="Uracil-DNA_glycosylase-like_sf"/>
</dbReference>
<organism evidence="1 2">
    <name type="scientific">Hoylesella saccharolytica F0055</name>
    <dbReference type="NCBI Taxonomy" id="1127699"/>
    <lineage>
        <taxon>Bacteria</taxon>
        <taxon>Pseudomonadati</taxon>
        <taxon>Bacteroidota</taxon>
        <taxon>Bacteroidia</taxon>
        <taxon>Bacteroidales</taxon>
        <taxon>Prevotellaceae</taxon>
        <taxon>Hoylesella</taxon>
    </lineage>
</organism>
<dbReference type="SUPFAM" id="SSF52141">
    <property type="entry name" value="Uracil-DNA glycosylase-like"/>
    <property type="match status" value="1"/>
</dbReference>
<reference evidence="1 2" key="1">
    <citation type="submission" date="2012-05" db="EMBL/GenBank/DDBJ databases">
        <authorList>
            <person name="Weinstock G."/>
            <person name="Sodergren E."/>
            <person name="Lobos E.A."/>
            <person name="Fulton L."/>
            <person name="Fulton R."/>
            <person name="Courtney L."/>
            <person name="Fronick C."/>
            <person name="O'Laughlin M."/>
            <person name="Godfrey J."/>
            <person name="Wilson R.M."/>
            <person name="Miner T."/>
            <person name="Farmer C."/>
            <person name="Delehaunty K."/>
            <person name="Cordes M."/>
            <person name="Minx P."/>
            <person name="Tomlinson C."/>
            <person name="Chen J."/>
            <person name="Wollam A."/>
            <person name="Pepin K.H."/>
            <person name="Bhonagiri V."/>
            <person name="Zhang X."/>
            <person name="Suruliraj S."/>
            <person name="Warren W."/>
            <person name="Mitreva M."/>
            <person name="Mardis E.R."/>
            <person name="Wilson R.K."/>
        </authorList>
    </citation>
    <scope>NUCLEOTIDE SEQUENCE [LARGE SCALE GENOMIC DNA]</scope>
    <source>
        <strain evidence="1 2">F0055</strain>
    </source>
</reference>
<dbReference type="RefSeq" id="WP_009161755.1">
    <property type="nucleotide sequence ID" value="NZ_KB290974.1"/>
</dbReference>
<dbReference type="PATRIC" id="fig|1127699.3.peg.536"/>
<evidence type="ECO:0000313" key="1">
    <source>
        <dbReference type="EMBL" id="EKY02879.1"/>
    </source>
</evidence>
<dbReference type="Gene3D" id="3.40.470.10">
    <property type="entry name" value="Uracil-DNA glycosylase-like domain"/>
    <property type="match status" value="1"/>
</dbReference>
<name>L1NHB4_9BACT</name>
<comment type="caution">
    <text evidence="1">The sequence shown here is derived from an EMBL/GenBank/DDBJ whole genome shotgun (WGS) entry which is preliminary data.</text>
</comment>
<protein>
    <recommendedName>
        <fullName evidence="3">Uracil-DNA glycosylase-like domain-containing protein</fullName>
    </recommendedName>
</protein>
<evidence type="ECO:0008006" key="3">
    <source>
        <dbReference type="Google" id="ProtNLM"/>
    </source>
</evidence>
<accession>L1NHB4</accession>
<gene>
    <name evidence="1" type="ORF">HMPREF9151_00586</name>
</gene>
<sequence length="166" mass="19268">YIFFKDKNYFVDHLKETFYLDKLKDFLTRECIGQCNIAATACRKNGTAADKGLKVIEPLDIAKLLRESSDCKILVTTGGLATKELRKALIRRDLIMIDEKSREYSIPSRLKVGESVRFIFKENYRDMSLYRMPSSSPAYPMKIDRKAEIYAKMFKELGMLIDKENN</sequence>
<dbReference type="AlphaFoldDB" id="L1NHB4"/>
<feature type="non-terminal residue" evidence="1">
    <location>
        <position position="1"/>
    </location>
</feature>
<proteinExistence type="predicted"/>
<dbReference type="STRING" id="1127699.HMPREF9151_00586"/>
<evidence type="ECO:0000313" key="2">
    <source>
        <dbReference type="Proteomes" id="UP000010433"/>
    </source>
</evidence>
<keyword evidence="2" id="KW-1185">Reference proteome</keyword>
<dbReference type="Proteomes" id="UP000010433">
    <property type="component" value="Unassembled WGS sequence"/>
</dbReference>
<dbReference type="HOGENOM" id="CLU_1598042_0_0_10"/>